<reference evidence="2" key="1">
    <citation type="submission" date="2022-06" db="EMBL/GenBank/DDBJ databases">
        <title>PHB producers.</title>
        <authorList>
            <person name="Besaury L."/>
        </authorList>
    </citation>
    <scope>NUCLEOTIDE SEQUENCE</scope>
    <source>
        <strain evidence="2 3">SEWS6</strain>
    </source>
</reference>
<organism evidence="2 4">
    <name type="scientific">Paraburkholderia madseniana</name>
    <dbReference type="NCBI Taxonomy" id="2599607"/>
    <lineage>
        <taxon>Bacteria</taxon>
        <taxon>Pseudomonadati</taxon>
        <taxon>Pseudomonadota</taxon>
        <taxon>Betaproteobacteria</taxon>
        <taxon>Burkholderiales</taxon>
        <taxon>Burkholderiaceae</taxon>
        <taxon>Paraburkholderia</taxon>
    </lineage>
</organism>
<evidence type="ECO:0000313" key="4">
    <source>
        <dbReference type="Proteomes" id="UP001242288"/>
    </source>
</evidence>
<gene>
    <name evidence="2" type="ORF">NIE36_32265</name>
    <name evidence="1" type="ORF">OSB80_32330</name>
</gene>
<evidence type="ECO:0000313" key="1">
    <source>
        <dbReference type="EMBL" id="MCX4150010.1"/>
    </source>
</evidence>
<dbReference type="EMBL" id="JAPKHW010000036">
    <property type="protein sequence ID" value="MCX4150010.1"/>
    <property type="molecule type" value="Genomic_DNA"/>
</dbReference>
<dbReference type="AlphaFoldDB" id="A0AAP5BHU3"/>
<comment type="caution">
    <text evidence="2">The sequence shown here is derived from an EMBL/GenBank/DDBJ whole genome shotgun (WGS) entry which is preliminary data.</text>
</comment>
<proteinExistence type="predicted"/>
<dbReference type="EMBL" id="JAMXWF010000036">
    <property type="protein sequence ID" value="MDQ6411828.1"/>
    <property type="molecule type" value="Genomic_DNA"/>
</dbReference>
<dbReference type="Proteomes" id="UP001209412">
    <property type="component" value="Unassembled WGS sequence"/>
</dbReference>
<evidence type="ECO:0000313" key="2">
    <source>
        <dbReference type="EMBL" id="MDQ6411828.1"/>
    </source>
</evidence>
<name>A0AAP5BHU3_9BURK</name>
<dbReference type="Proteomes" id="UP001242288">
    <property type="component" value="Unassembled WGS sequence"/>
</dbReference>
<sequence length="168" mass="18624">MSRREPKHEVTAYAYVKQESCTTELIVDVERAVVGPTGYVYSGSISLRAFVSDQSAESFAHRVTFSNICGAETDEVRVALRKLDRIRTQMIKADRELGDARTFAEFARRAMLAARVSTVYVARDAAGRPRNAAHYIVANPADGRDVHDSIGRLEMIALTLYGKRVEAA</sequence>
<accession>A0AAP5BHU3</accession>
<evidence type="ECO:0000313" key="3">
    <source>
        <dbReference type="Proteomes" id="UP001209412"/>
    </source>
</evidence>
<protein>
    <submittedName>
        <fullName evidence="2">Uncharacterized protein</fullName>
    </submittedName>
</protein>
<dbReference type="RefSeq" id="WP_266243562.1">
    <property type="nucleotide sequence ID" value="NZ_JAMXWF010000036.1"/>
</dbReference>
<keyword evidence="3" id="KW-1185">Reference proteome</keyword>